<evidence type="ECO:0000256" key="1">
    <source>
        <dbReference type="ARBA" id="ARBA00022460"/>
    </source>
</evidence>
<dbReference type="Proteomes" id="UP000625711">
    <property type="component" value="Unassembled WGS sequence"/>
</dbReference>
<reference evidence="4" key="1">
    <citation type="submission" date="2020-08" db="EMBL/GenBank/DDBJ databases">
        <title>Genome sequencing and assembly of the red palm weevil Rhynchophorus ferrugineus.</title>
        <authorList>
            <person name="Dias G.B."/>
            <person name="Bergman C.M."/>
            <person name="Manee M."/>
        </authorList>
    </citation>
    <scope>NUCLEOTIDE SEQUENCE</scope>
    <source>
        <strain evidence="4">AA-2017</strain>
        <tissue evidence="4">Whole larva</tissue>
    </source>
</reference>
<dbReference type="PANTHER" id="PTHR10380:SF173">
    <property type="entry name" value="CUTICULAR PROTEIN 47EF, ISOFORM C-RELATED"/>
    <property type="match status" value="1"/>
</dbReference>
<dbReference type="OrthoDB" id="6379191at2759"/>
<dbReference type="PROSITE" id="PS51155">
    <property type="entry name" value="CHIT_BIND_RR_2"/>
    <property type="match status" value="1"/>
</dbReference>
<evidence type="ECO:0000313" key="4">
    <source>
        <dbReference type="EMBL" id="KAF7286191.1"/>
    </source>
</evidence>
<keyword evidence="5" id="KW-1185">Reference proteome</keyword>
<dbReference type="PROSITE" id="PS00233">
    <property type="entry name" value="CHIT_BIND_RR_1"/>
    <property type="match status" value="1"/>
</dbReference>
<keyword evidence="3" id="KW-0732">Signal</keyword>
<protein>
    <submittedName>
        <fullName evidence="4">Uncharacterized protein</fullName>
    </submittedName>
</protein>
<dbReference type="AlphaFoldDB" id="A0A834IUB3"/>
<feature type="signal peptide" evidence="3">
    <location>
        <begin position="1"/>
        <end position="17"/>
    </location>
</feature>
<dbReference type="PANTHER" id="PTHR10380">
    <property type="entry name" value="CUTICLE PROTEIN"/>
    <property type="match status" value="1"/>
</dbReference>
<evidence type="ECO:0000313" key="5">
    <source>
        <dbReference type="Proteomes" id="UP000625711"/>
    </source>
</evidence>
<dbReference type="GO" id="GO:0008010">
    <property type="term" value="F:structural constituent of chitin-based larval cuticle"/>
    <property type="evidence" value="ECO:0007669"/>
    <property type="project" value="TreeGrafter"/>
</dbReference>
<keyword evidence="1 2" id="KW-0193">Cuticle</keyword>
<dbReference type="Pfam" id="PF00379">
    <property type="entry name" value="Chitin_bind_4"/>
    <property type="match status" value="1"/>
</dbReference>
<comment type="caution">
    <text evidence="4">The sequence shown here is derived from an EMBL/GenBank/DDBJ whole genome shotgun (WGS) entry which is preliminary data.</text>
</comment>
<accession>A0A834IUB3</accession>
<evidence type="ECO:0000256" key="2">
    <source>
        <dbReference type="PROSITE-ProRule" id="PRU00497"/>
    </source>
</evidence>
<proteinExistence type="predicted"/>
<dbReference type="GO" id="GO:0062129">
    <property type="term" value="C:chitin-based extracellular matrix"/>
    <property type="evidence" value="ECO:0007669"/>
    <property type="project" value="TreeGrafter"/>
</dbReference>
<dbReference type="InterPro" id="IPR031311">
    <property type="entry name" value="CHIT_BIND_RR_consensus"/>
</dbReference>
<sequence length="127" mass="13924">MSYKILVVSCILAVVYSASVKDPVAIISQNSDIRPDGSFDWIYEAADGSKHQQKASVKQVGKETATTLEGIVSWVDLEGHRHEISYVADENGYQARGADLPVAPEVPKAIVRALEWIAAHPEPEKKH</sequence>
<feature type="chain" id="PRO_5032314553" evidence="3">
    <location>
        <begin position="18"/>
        <end position="127"/>
    </location>
</feature>
<name>A0A834IUB3_RHYFE</name>
<evidence type="ECO:0000256" key="3">
    <source>
        <dbReference type="SAM" id="SignalP"/>
    </source>
</evidence>
<dbReference type="InterPro" id="IPR000618">
    <property type="entry name" value="Insect_cuticle"/>
</dbReference>
<dbReference type="EMBL" id="JAACXV010000035">
    <property type="protein sequence ID" value="KAF7286191.1"/>
    <property type="molecule type" value="Genomic_DNA"/>
</dbReference>
<dbReference type="InterPro" id="IPR050468">
    <property type="entry name" value="Cuticle_Struct_Prot"/>
</dbReference>
<organism evidence="4 5">
    <name type="scientific">Rhynchophorus ferrugineus</name>
    <name type="common">Red palm weevil</name>
    <name type="synonym">Curculio ferrugineus</name>
    <dbReference type="NCBI Taxonomy" id="354439"/>
    <lineage>
        <taxon>Eukaryota</taxon>
        <taxon>Metazoa</taxon>
        <taxon>Ecdysozoa</taxon>
        <taxon>Arthropoda</taxon>
        <taxon>Hexapoda</taxon>
        <taxon>Insecta</taxon>
        <taxon>Pterygota</taxon>
        <taxon>Neoptera</taxon>
        <taxon>Endopterygota</taxon>
        <taxon>Coleoptera</taxon>
        <taxon>Polyphaga</taxon>
        <taxon>Cucujiformia</taxon>
        <taxon>Curculionidae</taxon>
        <taxon>Dryophthorinae</taxon>
        <taxon>Rhynchophorus</taxon>
    </lineage>
</organism>
<gene>
    <name evidence="4" type="ORF">GWI33_007151</name>
</gene>